<dbReference type="Gene3D" id="2.150.10.10">
    <property type="entry name" value="Serralysin-like metalloprotease, C-terminal"/>
    <property type="match status" value="6"/>
</dbReference>
<reference evidence="3 4" key="1">
    <citation type="journal article" date="2016" name="J. Microbiol.">
        <title>Dankookia rubra gen. nov., sp. nov., an alphaproteobacterium isolated from sediment of a shallow stream.</title>
        <authorList>
            <person name="Kim W.H."/>
            <person name="Kim D.H."/>
            <person name="Kang K."/>
            <person name="Ahn T.Y."/>
        </authorList>
    </citation>
    <scope>NUCLEOTIDE SEQUENCE [LARGE SCALE GENOMIC DNA]</scope>
    <source>
        <strain evidence="3 4">JCM30602</strain>
    </source>
</reference>
<dbReference type="InterPro" id="IPR018511">
    <property type="entry name" value="Hemolysin-typ_Ca-bd_CS"/>
</dbReference>
<keyword evidence="4" id="KW-1185">Reference proteome</keyword>
<organism evidence="3 4">
    <name type="scientific">Dankookia rubra</name>
    <dbReference type="NCBI Taxonomy" id="1442381"/>
    <lineage>
        <taxon>Bacteria</taxon>
        <taxon>Pseudomonadati</taxon>
        <taxon>Pseudomonadota</taxon>
        <taxon>Alphaproteobacteria</taxon>
        <taxon>Acetobacterales</taxon>
        <taxon>Roseomonadaceae</taxon>
        <taxon>Dankookia</taxon>
    </lineage>
</organism>
<dbReference type="OrthoDB" id="7272448at2"/>
<dbReference type="SUPFAM" id="SSF51120">
    <property type="entry name" value="beta-Roll"/>
    <property type="match status" value="5"/>
</dbReference>
<accession>A0A4R5Q607</accession>
<evidence type="ECO:0000256" key="2">
    <source>
        <dbReference type="SAM" id="MobiDB-lite"/>
    </source>
</evidence>
<dbReference type="Proteomes" id="UP000295096">
    <property type="component" value="Unassembled WGS sequence"/>
</dbReference>
<evidence type="ECO:0000256" key="1">
    <source>
        <dbReference type="ARBA" id="ARBA00022729"/>
    </source>
</evidence>
<comment type="caution">
    <text evidence="3">The sequence shown here is derived from an EMBL/GenBank/DDBJ whole genome shotgun (WGS) entry which is preliminary data.</text>
</comment>
<dbReference type="SUPFAM" id="SSF69318">
    <property type="entry name" value="Integrin alpha N-terminal domain"/>
    <property type="match status" value="1"/>
</dbReference>
<sequence length="1146" mass="115649">MAPLPDRAEQATTHDRASGKRPHREPITRRRYNTYVYAGTDWAVVDLGTGAQGFVSKSSSLDTIIAFQAAYSGSGNDTVKGTNGNDTLGGGAGNDLIVGRDGFDMADYGTAYGAAPTIGAVVNLSSASVTLGGTAYAGNTARDGWGNTDTLSEIEGAIGTAFGDTLIGRTGGGSPSRLEGGAGNDSLAGGNLSNVDSLAGANTILGGAGDDLILSNGYNESLYGGDGLDTLIYTRSVSATIDLGTDNTGPDGYQGSFSSFSNQTAAYGFERAYAGRGNDTLKGTLGDDTLSGDAGSDVIDGRGGVDTVDYGSSFIAAPTTGVFVNLSTSAQTFNSVTVAAGTARDGWGGTDTLTNIEGILGTVSADTLIGSNLDNLLTGGAGADFLSGSGGNDTLLAGAGDDTLRGGDGADSIDGSAGNDIVYGGIGSDVIDGGEVAARNAIDYRLSPSGYAAGALTVLFTGPTTATVTKTDGIDTLRNINQFYGGDAADRFDLSAVSATAPWTYLVRAAGGSDTVIGNGTDRVVVDYNIVSGAINVNLATGVVSDGQGNTDTLVNVRAILSTNGGNDILVGSSSNDTFIGSGGGSKSMTGGGGDDTYRYQGGTGVVIDLGTSTVGGGADGRVYHGGATDTLLGFDRAYGGQGNDSIKGTNGNDTLGGDYGADVIDARQGTDIVDYSAFGTTPITAGVFVNLSTATQTTDAYPSGNGGLTSVTLAAASARDSWGFIDTFGNASLPGVSNLEGAIGTDFADTLIGTNAADLFVASGGDDTISSGAAGDTIRGGAGDDSMRGGDGNDQLDGGAGWDIAVYNVASKDATWSRNAATGAWTVTINPAVSGEGTDTLTNMEALRFSDRRVEFAKAFADDVSGDGVSDILWRNPDGGLTYWAMHGLGGTDVRLPSVSTDWILLGTGDLNGDGQADLLWRHSDGALATWFSGGTGFAGGGTIADVSTAWKIAAIGDMNRDGRADILWRHTDGTVALWEMDGTSVIGGGSIAAVDTSWSLVGLADLNGDGRSDIVWRHTDGTVSAWLMDGTRSIGGGTIYNPGSSWTVTGLGDFDGDGNADLLWRNTDGAVVAWTMEGTAVKATGPLGHLDLSWSVAKVADYNGDAKADILWHNNDGSVALWLMNGFEALSAGTIANAGNWTVV</sequence>
<dbReference type="InterPro" id="IPR013517">
    <property type="entry name" value="FG-GAP"/>
</dbReference>
<evidence type="ECO:0000313" key="3">
    <source>
        <dbReference type="EMBL" id="TDH58304.1"/>
    </source>
</evidence>
<protein>
    <recommendedName>
        <fullName evidence="5">Calcium-binding protein</fullName>
    </recommendedName>
</protein>
<dbReference type="InterPro" id="IPR028994">
    <property type="entry name" value="Integrin_alpha_N"/>
</dbReference>
<dbReference type="InterPro" id="IPR001343">
    <property type="entry name" value="Hemolysn_Ca-bd"/>
</dbReference>
<dbReference type="Pfam" id="PF00353">
    <property type="entry name" value="HemolysinCabind"/>
    <property type="match status" value="8"/>
</dbReference>
<dbReference type="EMBL" id="SMSJ01000133">
    <property type="protein sequence ID" value="TDH58304.1"/>
    <property type="molecule type" value="Genomic_DNA"/>
</dbReference>
<dbReference type="Pfam" id="PF13517">
    <property type="entry name" value="FG-GAP_3"/>
    <property type="match status" value="2"/>
</dbReference>
<proteinExistence type="predicted"/>
<dbReference type="AlphaFoldDB" id="A0A4R5Q607"/>
<name>A0A4R5Q607_9PROT</name>
<keyword evidence="1" id="KW-0732">Signal</keyword>
<dbReference type="PANTHER" id="PTHR46580:SF2">
    <property type="entry name" value="MAM DOMAIN-CONTAINING PROTEIN"/>
    <property type="match status" value="1"/>
</dbReference>
<evidence type="ECO:0008006" key="5">
    <source>
        <dbReference type="Google" id="ProtNLM"/>
    </source>
</evidence>
<gene>
    <name evidence="3" type="ORF">E2C06_33275</name>
</gene>
<feature type="region of interest" description="Disordered" evidence="2">
    <location>
        <begin position="773"/>
        <end position="795"/>
    </location>
</feature>
<dbReference type="PANTHER" id="PTHR46580">
    <property type="entry name" value="SENSOR KINASE-RELATED"/>
    <property type="match status" value="1"/>
</dbReference>
<dbReference type="PRINTS" id="PR00313">
    <property type="entry name" value="CABNDNGRPT"/>
</dbReference>
<dbReference type="GO" id="GO:0005509">
    <property type="term" value="F:calcium ion binding"/>
    <property type="evidence" value="ECO:0007669"/>
    <property type="project" value="InterPro"/>
</dbReference>
<dbReference type="Gene3D" id="2.130.10.130">
    <property type="entry name" value="Integrin alpha, N-terminal"/>
    <property type="match status" value="1"/>
</dbReference>
<dbReference type="PROSITE" id="PS00330">
    <property type="entry name" value="HEMOLYSIN_CALCIUM"/>
    <property type="match status" value="1"/>
</dbReference>
<dbReference type="RefSeq" id="WP_133292859.1">
    <property type="nucleotide sequence ID" value="NZ_SMSJ01000133.1"/>
</dbReference>
<evidence type="ECO:0000313" key="4">
    <source>
        <dbReference type="Proteomes" id="UP000295096"/>
    </source>
</evidence>
<dbReference type="InterPro" id="IPR011049">
    <property type="entry name" value="Serralysin-like_metalloprot_C"/>
</dbReference>
<feature type="region of interest" description="Disordered" evidence="2">
    <location>
        <begin position="1"/>
        <end position="27"/>
    </location>
</feature>